<keyword evidence="3" id="KW-0808">Transferase</keyword>
<keyword evidence="3" id="KW-0418">Kinase</keyword>
<dbReference type="PANTHER" id="PTHR21064">
    <property type="entry name" value="AMINOGLYCOSIDE PHOSPHOTRANSFERASE DOMAIN-CONTAINING PROTEIN-RELATED"/>
    <property type="match status" value="1"/>
</dbReference>
<organism evidence="3 4">
    <name type="scientific">Pantoea latae</name>
    <dbReference type="NCBI Taxonomy" id="1964541"/>
    <lineage>
        <taxon>Bacteria</taxon>
        <taxon>Pseudomonadati</taxon>
        <taxon>Pseudomonadota</taxon>
        <taxon>Gammaproteobacteria</taxon>
        <taxon>Enterobacterales</taxon>
        <taxon>Erwiniaceae</taxon>
        <taxon>Pantoea</taxon>
    </lineage>
</organism>
<dbReference type="SUPFAM" id="SSF56112">
    <property type="entry name" value="Protein kinase-like (PK-like)"/>
    <property type="match status" value="1"/>
</dbReference>
<dbReference type="Proteomes" id="UP000192769">
    <property type="component" value="Unassembled WGS sequence"/>
</dbReference>
<keyword evidence="4" id="KW-1185">Reference proteome</keyword>
<dbReference type="EMBL" id="MWUE01000027">
    <property type="protein sequence ID" value="OQP31409.1"/>
    <property type="molecule type" value="Genomic_DNA"/>
</dbReference>
<dbReference type="PANTHER" id="PTHR21064:SF6">
    <property type="entry name" value="AMINOGLYCOSIDE PHOSPHOTRANSFERASE DOMAIN-CONTAINING PROTEIN"/>
    <property type="match status" value="1"/>
</dbReference>
<proteinExistence type="inferred from homology"/>
<dbReference type="Pfam" id="PF01636">
    <property type="entry name" value="APH"/>
    <property type="match status" value="1"/>
</dbReference>
<evidence type="ECO:0000313" key="4">
    <source>
        <dbReference type="Proteomes" id="UP000192769"/>
    </source>
</evidence>
<dbReference type="AlphaFoldDB" id="A0A1V9DC24"/>
<evidence type="ECO:0000313" key="3">
    <source>
        <dbReference type="EMBL" id="OQP31409.1"/>
    </source>
</evidence>
<dbReference type="RefSeq" id="WP_081141100.1">
    <property type="nucleotide sequence ID" value="NZ_MWUE01000027.1"/>
</dbReference>
<evidence type="ECO:0000256" key="1">
    <source>
        <dbReference type="ARBA" id="ARBA00038240"/>
    </source>
</evidence>
<reference evidence="3 4" key="1">
    <citation type="submission" date="2017-02" db="EMBL/GenBank/DDBJ databases">
        <title>Whole genome shotgun sequence of Pantoea agglomerans strain AS1 isolated from a cycad, Zamia floridana in Central Florida, USA.</title>
        <authorList>
            <person name="Lata P."/>
            <person name="Govindarajan S."/>
            <person name="Qi F."/>
            <person name="Li J.-L."/>
            <person name="Maurya S.K."/>
            <person name="Sahoo M.K."/>
        </authorList>
    </citation>
    <scope>NUCLEOTIDE SEQUENCE [LARGE SCALE GENOMIC DNA]</scope>
    <source>
        <strain evidence="3 4">AS1</strain>
    </source>
</reference>
<dbReference type="GO" id="GO:0009088">
    <property type="term" value="P:threonine biosynthetic process"/>
    <property type="evidence" value="ECO:0007669"/>
    <property type="project" value="TreeGrafter"/>
</dbReference>
<evidence type="ECO:0000259" key="2">
    <source>
        <dbReference type="Pfam" id="PF01636"/>
    </source>
</evidence>
<dbReference type="OrthoDB" id="241498at2"/>
<gene>
    <name evidence="3" type="ORF">B2J69_18510</name>
</gene>
<dbReference type="Gene3D" id="3.30.200.20">
    <property type="entry name" value="Phosphorylase Kinase, domain 1"/>
    <property type="match status" value="1"/>
</dbReference>
<dbReference type="GO" id="GO:0004413">
    <property type="term" value="F:homoserine kinase activity"/>
    <property type="evidence" value="ECO:0007669"/>
    <property type="project" value="TreeGrafter"/>
</dbReference>
<dbReference type="InterPro" id="IPR002575">
    <property type="entry name" value="Aminoglycoside_PTrfase"/>
</dbReference>
<accession>A0A1V9DC24</accession>
<sequence length="334" mass="37526">MSIKQYDTLSNDAILQLAHQALQAYPACRHAGVKLLCRSENATLTVTTPQGRYALRIHRGDYHAKQDIESELHWLDALQADGICVPVAVSDAQGQRIQTLPLADGGERYAVLFHWIEGDMLTDAVDPAAFRQLGRITAQLHHHSRRWQKPQSFRRIVWDHHSMVSPAGHWGDWRDVAGLAPSQHGVIEETLAHVGREMAAFGQSADRYGLIHADLRLTNLLVHKGETRVIDFDDCGMGWYLHDLAAAISFVEHHPSAPQWVENWLNGYEQVAHLGDEERAIIPSMLIQRRIQLTAWVASHSETEMARSLGDGWADDTVRLCRRYLEGSSLPIGV</sequence>
<feature type="domain" description="Aminoglycoside phosphotransferase" evidence="2">
    <location>
        <begin position="40"/>
        <end position="272"/>
    </location>
</feature>
<dbReference type="Gene3D" id="3.90.1200.10">
    <property type="match status" value="1"/>
</dbReference>
<dbReference type="InterPro" id="IPR011009">
    <property type="entry name" value="Kinase-like_dom_sf"/>
</dbReference>
<protein>
    <submittedName>
        <fullName evidence="3">Serine kinase</fullName>
    </submittedName>
</protein>
<dbReference type="InterPro" id="IPR050249">
    <property type="entry name" value="Pseudomonas-type_ThrB"/>
</dbReference>
<name>A0A1V9DC24_9GAMM</name>
<comment type="caution">
    <text evidence="3">The sequence shown here is derived from an EMBL/GenBank/DDBJ whole genome shotgun (WGS) entry which is preliminary data.</text>
</comment>
<comment type="similarity">
    <text evidence="1">Belongs to the pseudomonas-type ThrB family.</text>
</comment>